<dbReference type="AlphaFoldDB" id="A0A1Y5XI47"/>
<feature type="domain" description="Glycosyltransferase 2-like" evidence="1">
    <location>
        <begin position="5"/>
        <end position="120"/>
    </location>
</feature>
<dbReference type="PANTHER" id="PTHR43179">
    <property type="entry name" value="RHAMNOSYLTRANSFERASE WBBL"/>
    <property type="match status" value="1"/>
</dbReference>
<dbReference type="EMBL" id="FWXV01000002">
    <property type="protein sequence ID" value="SMC92296.1"/>
    <property type="molecule type" value="Genomic_DNA"/>
</dbReference>
<protein>
    <submittedName>
        <fullName evidence="2">Glycosyltransferase, GT2 family</fullName>
    </submittedName>
</protein>
<keyword evidence="3" id="KW-1185">Reference proteome</keyword>
<name>A0A1Y5XI47_KIBAR</name>
<dbReference type="PANTHER" id="PTHR43179:SF7">
    <property type="entry name" value="RHAMNOSYLTRANSFERASE WBBL"/>
    <property type="match status" value="1"/>
</dbReference>
<dbReference type="InterPro" id="IPR001173">
    <property type="entry name" value="Glyco_trans_2-like"/>
</dbReference>
<keyword evidence="2" id="KW-0808">Transferase</keyword>
<proteinExistence type="predicted"/>
<dbReference type="SUPFAM" id="SSF53448">
    <property type="entry name" value="Nucleotide-diphospho-sugar transferases"/>
    <property type="match status" value="1"/>
</dbReference>
<sequence length="300" mass="32107">MRVAVVIVTYNSADALGSCLASLPDGFDGVDLTEIVVADNASRDSTCEIAKNFTELPVRVVDLGRNAGYAAGINAGIASLGSYDAVLVINPDVRVRPGAVAKLAKVFQQPGVGIAAPKLENPDGTLQPSLRRPPTVPRAWAEALIGGNRAGRWGSLGELITDPRRYDLAGPAAWATGGVLMLSAEVVLTAGRWDESFLLYGEETDFALRAGNLGLVTWYTPDAVFEHDGGDSGTNPMLWALLTVNRTRVVRRHYGFWAWAGYYAAVVVGEGIRALAGRPTAKLALEWLLKPSRRLRVLPQ</sequence>
<dbReference type="Proteomes" id="UP000192674">
    <property type="component" value="Unassembled WGS sequence"/>
</dbReference>
<dbReference type="RefSeq" id="WP_200825544.1">
    <property type="nucleotide sequence ID" value="NZ_FWXV01000002.1"/>
</dbReference>
<dbReference type="InterPro" id="IPR029044">
    <property type="entry name" value="Nucleotide-diphossugar_trans"/>
</dbReference>
<dbReference type="Pfam" id="PF00535">
    <property type="entry name" value="Glycos_transf_2"/>
    <property type="match status" value="1"/>
</dbReference>
<organism evidence="2 3">
    <name type="scientific">Kibdelosporangium aridum</name>
    <dbReference type="NCBI Taxonomy" id="2030"/>
    <lineage>
        <taxon>Bacteria</taxon>
        <taxon>Bacillati</taxon>
        <taxon>Actinomycetota</taxon>
        <taxon>Actinomycetes</taxon>
        <taxon>Pseudonocardiales</taxon>
        <taxon>Pseudonocardiaceae</taxon>
        <taxon>Kibdelosporangium</taxon>
    </lineage>
</organism>
<accession>A0A1Y5XI47</accession>
<dbReference type="Gene3D" id="3.90.550.10">
    <property type="entry name" value="Spore Coat Polysaccharide Biosynthesis Protein SpsA, Chain A"/>
    <property type="match status" value="1"/>
</dbReference>
<dbReference type="GO" id="GO:0016740">
    <property type="term" value="F:transferase activity"/>
    <property type="evidence" value="ECO:0007669"/>
    <property type="project" value="UniProtKB-KW"/>
</dbReference>
<evidence type="ECO:0000313" key="3">
    <source>
        <dbReference type="Proteomes" id="UP000192674"/>
    </source>
</evidence>
<evidence type="ECO:0000259" key="1">
    <source>
        <dbReference type="Pfam" id="PF00535"/>
    </source>
</evidence>
<reference evidence="2 3" key="1">
    <citation type="submission" date="2017-04" db="EMBL/GenBank/DDBJ databases">
        <authorList>
            <person name="Afonso C.L."/>
            <person name="Miller P.J."/>
            <person name="Scott M.A."/>
            <person name="Spackman E."/>
            <person name="Goraichik I."/>
            <person name="Dimitrov K.M."/>
            <person name="Suarez D.L."/>
            <person name="Swayne D.E."/>
        </authorList>
    </citation>
    <scope>NUCLEOTIDE SEQUENCE [LARGE SCALE GENOMIC DNA]</scope>
    <source>
        <strain evidence="2 3">DSM 43828</strain>
    </source>
</reference>
<gene>
    <name evidence="2" type="ORF">SAMN05661093_02827</name>
</gene>
<evidence type="ECO:0000313" key="2">
    <source>
        <dbReference type="EMBL" id="SMC92296.1"/>
    </source>
</evidence>